<organism evidence="9 10">
    <name type="scientific">Schizopora paradoxa</name>
    <dbReference type="NCBI Taxonomy" id="27342"/>
    <lineage>
        <taxon>Eukaryota</taxon>
        <taxon>Fungi</taxon>
        <taxon>Dikarya</taxon>
        <taxon>Basidiomycota</taxon>
        <taxon>Agaricomycotina</taxon>
        <taxon>Agaricomycetes</taxon>
        <taxon>Hymenochaetales</taxon>
        <taxon>Schizoporaceae</taxon>
        <taxon>Schizopora</taxon>
    </lineage>
</organism>
<feature type="region of interest" description="Disordered" evidence="7">
    <location>
        <begin position="97"/>
        <end position="121"/>
    </location>
</feature>
<dbReference type="GO" id="GO:0000407">
    <property type="term" value="C:phagophore assembly site"/>
    <property type="evidence" value="ECO:0007669"/>
    <property type="project" value="UniProtKB-SubCell"/>
</dbReference>
<dbReference type="EMBL" id="KQ085917">
    <property type="protein sequence ID" value="KLO16311.1"/>
    <property type="molecule type" value="Genomic_DNA"/>
</dbReference>
<protein>
    <recommendedName>
        <fullName evidence="3">Autophagy-related protein 29</fullName>
    </recommendedName>
</protein>
<name>A0A0H2SGT0_9AGAM</name>
<feature type="domain" description="Atg29 N-terminal" evidence="8">
    <location>
        <begin position="11"/>
        <end position="70"/>
    </location>
</feature>
<dbReference type="InterPro" id="IPR040666">
    <property type="entry name" value="Atg29_N"/>
</dbReference>
<keyword evidence="5" id="KW-0653">Protein transport</keyword>
<keyword evidence="4" id="KW-0813">Transport</keyword>
<proteinExistence type="inferred from homology"/>
<dbReference type="STRING" id="27342.A0A0H2SGT0"/>
<dbReference type="Proteomes" id="UP000053477">
    <property type="component" value="Unassembled WGS sequence"/>
</dbReference>
<feature type="compositionally biased region" description="Low complexity" evidence="7">
    <location>
        <begin position="273"/>
        <end position="304"/>
    </location>
</feature>
<feature type="compositionally biased region" description="Basic and acidic residues" evidence="7">
    <location>
        <begin position="242"/>
        <end position="253"/>
    </location>
</feature>
<gene>
    <name evidence="9" type="ORF">SCHPADRAFT_937933</name>
</gene>
<dbReference type="GO" id="GO:0000045">
    <property type="term" value="P:autophagosome assembly"/>
    <property type="evidence" value="ECO:0007669"/>
    <property type="project" value="InterPro"/>
</dbReference>
<reference evidence="9 10" key="1">
    <citation type="submission" date="2015-04" db="EMBL/GenBank/DDBJ databases">
        <title>Complete genome sequence of Schizopora paradoxa KUC8140, a cosmopolitan wood degrader in East Asia.</title>
        <authorList>
            <consortium name="DOE Joint Genome Institute"/>
            <person name="Min B."/>
            <person name="Park H."/>
            <person name="Jang Y."/>
            <person name="Kim J.-J."/>
            <person name="Kim K.H."/>
            <person name="Pangilinan J."/>
            <person name="Lipzen A."/>
            <person name="Riley R."/>
            <person name="Grigoriev I.V."/>
            <person name="Spatafora J.W."/>
            <person name="Choi I.-G."/>
        </authorList>
    </citation>
    <scope>NUCLEOTIDE SEQUENCE [LARGE SCALE GENOMIC DNA]</scope>
    <source>
        <strain evidence="9 10">KUC8140</strain>
    </source>
</reference>
<comment type="subcellular location">
    <subcellularLocation>
        <location evidence="1">Preautophagosomal structure</location>
    </subcellularLocation>
</comment>
<dbReference type="InterPro" id="IPR039362">
    <property type="entry name" value="ATG29_sf"/>
</dbReference>
<dbReference type="GO" id="GO:0015031">
    <property type="term" value="P:protein transport"/>
    <property type="evidence" value="ECO:0007669"/>
    <property type="project" value="UniProtKB-KW"/>
</dbReference>
<feature type="compositionally biased region" description="Polar residues" evidence="7">
    <location>
        <begin position="225"/>
        <end position="241"/>
    </location>
</feature>
<evidence type="ECO:0000256" key="7">
    <source>
        <dbReference type="SAM" id="MobiDB-lite"/>
    </source>
</evidence>
<feature type="region of interest" description="Disordered" evidence="7">
    <location>
        <begin position="156"/>
        <end position="410"/>
    </location>
</feature>
<evidence type="ECO:0000256" key="5">
    <source>
        <dbReference type="ARBA" id="ARBA00022927"/>
    </source>
</evidence>
<evidence type="ECO:0000259" key="8">
    <source>
        <dbReference type="Pfam" id="PF18388"/>
    </source>
</evidence>
<dbReference type="Gene3D" id="1.10.10.2570">
    <property type="match status" value="1"/>
</dbReference>
<evidence type="ECO:0000256" key="3">
    <source>
        <dbReference type="ARBA" id="ARBA00013784"/>
    </source>
</evidence>
<feature type="compositionally biased region" description="Basic and acidic residues" evidence="7">
    <location>
        <begin position="204"/>
        <end position="219"/>
    </location>
</feature>
<dbReference type="PANTHER" id="PTHR40012:SF1">
    <property type="entry name" value="AUTOPHAGY-RELATED PROTEIN 29"/>
    <property type="match status" value="1"/>
</dbReference>
<evidence type="ECO:0000256" key="1">
    <source>
        <dbReference type="ARBA" id="ARBA00004329"/>
    </source>
</evidence>
<evidence type="ECO:0000256" key="4">
    <source>
        <dbReference type="ARBA" id="ARBA00022448"/>
    </source>
</evidence>
<evidence type="ECO:0000313" key="10">
    <source>
        <dbReference type="Proteomes" id="UP000053477"/>
    </source>
</evidence>
<accession>A0A0H2SGT0</accession>
<dbReference type="InParanoid" id="A0A0H2SGT0"/>
<sequence>MPSPQNTPPVRVIVRLPYNRPKEGVENPPPAIQIEWNADKESVLWEVVARFRASDKGVPPWQALAEQLSVPLPYLLYRAQVRYEEDLKGLQGLRGVLSPTAQQGPQSPFPGEPKDGERPPLARRISARSGHSKLVSSLRLSTPLGVRARLNSIGYDSVQRQSKESSSSTLTLQATKNATSPIKANDSPYSSESDSDEEQEREEAEEKMREEQEALDQKLKRLKSVMTNDTLGLVRTASSSNKGKEVDRGRDGLKSPTSPSPLRQSVGRRDLRSLSASENSTTSSPHGSIPSIPSPSSESLSHSPVGRHLHQAKKSYSPPMVSPGHARGQSHMSFRPLIGVSRPSTSDTSRSSNQGSNASSFSDISDSNFSPSALDSALNGMSNMSNIRGGGSRLSAFARSQFNRKPSGGG</sequence>
<dbReference type="AlphaFoldDB" id="A0A0H2SGT0"/>
<dbReference type="OrthoDB" id="21072at2759"/>
<evidence type="ECO:0000256" key="2">
    <source>
        <dbReference type="ARBA" id="ARBA00010082"/>
    </source>
</evidence>
<comment type="similarity">
    <text evidence="2">Belongs to the ATG29 family.</text>
</comment>
<dbReference type="InterPro" id="IPR039113">
    <property type="entry name" value="ATG29"/>
</dbReference>
<keyword evidence="10" id="KW-1185">Reference proteome</keyword>
<dbReference type="Pfam" id="PF18388">
    <property type="entry name" value="ATG29_N"/>
    <property type="match status" value="1"/>
</dbReference>
<dbReference type="PANTHER" id="PTHR40012">
    <property type="entry name" value="AUTOPHAGY-RELATED PROTEIN 29"/>
    <property type="match status" value="1"/>
</dbReference>
<evidence type="ECO:0000313" key="9">
    <source>
        <dbReference type="EMBL" id="KLO16311.1"/>
    </source>
</evidence>
<feature type="compositionally biased region" description="Acidic residues" evidence="7">
    <location>
        <begin position="193"/>
        <end position="203"/>
    </location>
</feature>
<evidence type="ECO:0000256" key="6">
    <source>
        <dbReference type="ARBA" id="ARBA00023006"/>
    </source>
</evidence>
<feature type="compositionally biased region" description="Polar residues" evidence="7">
    <location>
        <begin position="173"/>
        <end position="182"/>
    </location>
</feature>
<feature type="compositionally biased region" description="Low complexity" evidence="7">
    <location>
        <begin position="341"/>
        <end position="373"/>
    </location>
</feature>
<keyword evidence="6" id="KW-0072">Autophagy</keyword>